<comment type="caution">
    <text evidence="1">The sequence shown here is derived from an EMBL/GenBank/DDBJ whole genome shotgun (WGS) entry which is preliminary data.</text>
</comment>
<protein>
    <submittedName>
        <fullName evidence="1">Uncharacterized protein</fullName>
    </submittedName>
</protein>
<proteinExistence type="predicted"/>
<dbReference type="EMBL" id="CABP01000189">
    <property type="protein sequence ID" value="CBI06558.1"/>
    <property type="molecule type" value="Genomic_DNA"/>
</dbReference>
<organism evidence="1">
    <name type="scientific">mine drainage metagenome</name>
    <dbReference type="NCBI Taxonomy" id="410659"/>
    <lineage>
        <taxon>unclassified sequences</taxon>
        <taxon>metagenomes</taxon>
        <taxon>ecological metagenomes</taxon>
    </lineage>
</organism>
<dbReference type="AlphaFoldDB" id="E6QH44"/>
<accession>E6QH44</accession>
<gene>
    <name evidence="1" type="ORF">CARN5_3191</name>
</gene>
<reference evidence="1" key="1">
    <citation type="submission" date="2009-10" db="EMBL/GenBank/DDBJ databases">
        <title>Diversity of trophic interactions inside an arsenic-rich microbial ecosystem.</title>
        <authorList>
            <person name="Bertin P.N."/>
            <person name="Heinrich-Salmeron A."/>
            <person name="Pelletier E."/>
            <person name="Goulhen-Chollet F."/>
            <person name="Arsene-Ploetze F."/>
            <person name="Gallien S."/>
            <person name="Calteau A."/>
            <person name="Vallenet D."/>
            <person name="Casiot C."/>
            <person name="Chane-Woon-Ming B."/>
            <person name="Giloteaux L."/>
            <person name="Barakat M."/>
            <person name="Bonnefoy V."/>
            <person name="Bruneel O."/>
            <person name="Chandler M."/>
            <person name="Cleiss J."/>
            <person name="Duran R."/>
            <person name="Elbaz-Poulichet F."/>
            <person name="Fonknechten N."/>
            <person name="Lauga B."/>
            <person name="Mornico D."/>
            <person name="Ortet P."/>
            <person name="Schaeffer C."/>
            <person name="Siguier P."/>
            <person name="Alexander Thil Smith A."/>
            <person name="Van Dorsselaer A."/>
            <person name="Weissenbach J."/>
            <person name="Medigue C."/>
            <person name="Le Paslier D."/>
        </authorList>
    </citation>
    <scope>NUCLEOTIDE SEQUENCE</scope>
</reference>
<evidence type="ECO:0000313" key="1">
    <source>
        <dbReference type="EMBL" id="CBI06558.1"/>
    </source>
</evidence>
<sequence>MPVPLSAPTACRVDPLRGLRPPLHTAAAPPKIFQKAGSFGAGRIFGDRMIEMYQNGICVASRANTGYLRRGSASGFWSVVPRMMLGTGLAVVTVTVRC</sequence>
<name>E6QH44_9ZZZZ</name>